<dbReference type="InterPro" id="IPR001539">
    <property type="entry name" value="Peptidase_U32"/>
</dbReference>
<evidence type="ECO:0000313" key="3">
    <source>
        <dbReference type="Proteomes" id="UP000826793"/>
    </source>
</evidence>
<sequence>MEILAPAGGPEALRAAVFAGADAVYLGGPAFGARANAKNFSREELAQAVEFCHSRGVRVHVTVNILLKDQELEEALDFVRFLCGLPVDAVLVQDVGLFSLLRERAPQLPLHASTQMSLHTPQGVKLLWGLGASRVVLARELSLEEIREIRQACPVELESFVHGALCMSVSGQCYFSALLGGRSGNRGSCAQPCRLPFAAPGGTGHDLSLKDLSFVEELGQLEQAGVCSAKIEGRMKRPEYVAAAVSACRRAAQGEAVPPRLLEDLQAVFSRSGFTQGYLTGERGASMFGVRRKEDVTGATEKVFSSLRGLYRGELARVPLSLTLTQEKGEILLRARDQEGREAVARGPVSEERAPLPRQRCIQQLEKTGGTPFYAAAVEAPEAGVSCGVSALNALRREALEQLLALRQEREPYPWREKSLGFAPHPRREGPLPLRAQFRQVEQLCPQAKACREIVLPLETELSRLEELGRQGWGPLLLDIPRALFGTENRTAQKIEQCIAAGFDQFLCGNLGAVALVRALGGTAHGGFSLNVTNTASLDFLQDLGLASGEVSFELTARETARLGGTLPRGLMVYGRQALMLVRNCPLANSPKGCLHCRKPGCLTDRKRKKFPVVCRDGESAEVLNSVPLWLGDLEKELLSLDFGVARFTVENSVECGRVLDALFRGETPDFDYTRGLFHRGVE</sequence>
<accession>A0A9D2MW11</accession>
<dbReference type="AlphaFoldDB" id="A0A9D2MW11"/>
<dbReference type="Proteomes" id="UP000826793">
    <property type="component" value="Unassembled WGS sequence"/>
</dbReference>
<comment type="caution">
    <text evidence="2">The sequence shown here is derived from an EMBL/GenBank/DDBJ whole genome shotgun (WGS) entry which is preliminary data.</text>
</comment>
<dbReference type="PANTHER" id="PTHR30217:SF10">
    <property type="entry name" value="23S RRNA 5-HYDROXYCYTIDINE C2501 SYNTHASE"/>
    <property type="match status" value="1"/>
</dbReference>
<reference evidence="2" key="2">
    <citation type="submission" date="2021-04" db="EMBL/GenBank/DDBJ databases">
        <authorList>
            <person name="Gilroy R."/>
        </authorList>
    </citation>
    <scope>NUCLEOTIDE SEQUENCE</scope>
    <source>
        <strain evidence="2">CHK185-1770</strain>
    </source>
</reference>
<dbReference type="PANTHER" id="PTHR30217">
    <property type="entry name" value="PEPTIDASE U32 FAMILY"/>
    <property type="match status" value="1"/>
</dbReference>
<dbReference type="Pfam" id="PF12392">
    <property type="entry name" value="DUF3656"/>
    <property type="match status" value="1"/>
</dbReference>
<protein>
    <submittedName>
        <fullName evidence="2">DUF3656 domain-containing protein</fullName>
    </submittedName>
</protein>
<dbReference type="EMBL" id="DWXG01000031">
    <property type="protein sequence ID" value="HJB97616.1"/>
    <property type="molecule type" value="Genomic_DNA"/>
</dbReference>
<proteinExistence type="predicted"/>
<dbReference type="InterPro" id="IPR020988">
    <property type="entry name" value="Pept_U32_collagenase"/>
</dbReference>
<dbReference type="InterPro" id="IPR051454">
    <property type="entry name" value="RNA/ubiquinone_mod_enzymes"/>
</dbReference>
<name>A0A9D2MW11_9FIRM</name>
<dbReference type="Pfam" id="PF01136">
    <property type="entry name" value="Peptidase_U32"/>
    <property type="match status" value="1"/>
</dbReference>
<reference evidence="2" key="1">
    <citation type="journal article" date="2021" name="PeerJ">
        <title>Extensive microbial diversity within the chicken gut microbiome revealed by metagenomics and culture.</title>
        <authorList>
            <person name="Gilroy R."/>
            <person name="Ravi A."/>
            <person name="Getino M."/>
            <person name="Pursley I."/>
            <person name="Horton D.L."/>
            <person name="Alikhan N.F."/>
            <person name="Baker D."/>
            <person name="Gharbi K."/>
            <person name="Hall N."/>
            <person name="Watson M."/>
            <person name="Adriaenssens E.M."/>
            <person name="Foster-Nyarko E."/>
            <person name="Jarju S."/>
            <person name="Secka A."/>
            <person name="Antonio M."/>
            <person name="Oren A."/>
            <person name="Chaudhuri R.R."/>
            <person name="La Ragione R."/>
            <person name="Hildebrand F."/>
            <person name="Pallen M.J."/>
        </authorList>
    </citation>
    <scope>NUCLEOTIDE SEQUENCE</scope>
    <source>
        <strain evidence="2">CHK185-1770</strain>
    </source>
</reference>
<feature type="domain" description="Peptidase U32 collagenase" evidence="1">
    <location>
        <begin position="314"/>
        <end position="407"/>
    </location>
</feature>
<organism evidence="2 3">
    <name type="scientific">Candidatus Acutalibacter pullicola</name>
    <dbReference type="NCBI Taxonomy" id="2838417"/>
    <lineage>
        <taxon>Bacteria</taxon>
        <taxon>Bacillati</taxon>
        <taxon>Bacillota</taxon>
        <taxon>Clostridia</taxon>
        <taxon>Eubacteriales</taxon>
        <taxon>Acutalibacteraceae</taxon>
        <taxon>Acutalibacter</taxon>
    </lineage>
</organism>
<evidence type="ECO:0000259" key="1">
    <source>
        <dbReference type="Pfam" id="PF12392"/>
    </source>
</evidence>
<evidence type="ECO:0000313" key="2">
    <source>
        <dbReference type="EMBL" id="HJB97616.1"/>
    </source>
</evidence>
<gene>
    <name evidence="2" type="ORF">H9710_03450</name>
</gene>